<dbReference type="InterPro" id="IPR026096">
    <property type="entry name" value="R-trans_p"/>
</dbReference>
<evidence type="ECO:0000256" key="1">
    <source>
        <dbReference type="ARBA" id="ARBA00004167"/>
    </source>
</evidence>
<reference evidence="9" key="1">
    <citation type="submission" date="2025-08" db="UniProtKB">
        <authorList>
            <consortium name="Ensembl"/>
        </authorList>
    </citation>
    <scope>IDENTIFICATION</scope>
</reference>
<dbReference type="SMART" id="SM01328">
    <property type="entry name" value="zf-3CxxC"/>
    <property type="match status" value="1"/>
</dbReference>
<accession>A0A8C0ZEP1</accession>
<dbReference type="PANTHER" id="PTHR14402">
    <property type="entry name" value="RECEPTOR TRANSPORTING PROTEIN"/>
    <property type="match status" value="1"/>
</dbReference>
<evidence type="ECO:0000313" key="9">
    <source>
        <dbReference type="Ensembl" id="ENSCCEP00000015234.1"/>
    </source>
</evidence>
<keyword evidence="10" id="KW-1185">Reference proteome</keyword>
<name>A0A8C0ZEP1_CYACU</name>
<evidence type="ECO:0000256" key="3">
    <source>
        <dbReference type="ARBA" id="ARBA00022723"/>
    </source>
</evidence>
<evidence type="ECO:0000256" key="6">
    <source>
        <dbReference type="ARBA" id="ARBA00022989"/>
    </source>
</evidence>
<protein>
    <recommendedName>
        <fullName evidence="8">3CxxC-type domain-containing protein</fullName>
    </recommendedName>
</protein>
<dbReference type="GO" id="GO:0051205">
    <property type="term" value="P:protein insertion into membrane"/>
    <property type="evidence" value="ECO:0007669"/>
    <property type="project" value="TreeGrafter"/>
</dbReference>
<dbReference type="AlphaFoldDB" id="A0A8C0ZEP1"/>
<evidence type="ECO:0000256" key="5">
    <source>
        <dbReference type="ARBA" id="ARBA00022833"/>
    </source>
</evidence>
<proteinExistence type="predicted"/>
<evidence type="ECO:0000259" key="8">
    <source>
        <dbReference type="SMART" id="SM01328"/>
    </source>
</evidence>
<dbReference type="GO" id="GO:0016020">
    <property type="term" value="C:membrane"/>
    <property type="evidence" value="ECO:0007669"/>
    <property type="project" value="UniProtKB-SubCell"/>
</dbReference>
<keyword evidence="7" id="KW-0472">Membrane</keyword>
<keyword evidence="6" id="KW-1133">Transmembrane helix</keyword>
<evidence type="ECO:0000256" key="2">
    <source>
        <dbReference type="ARBA" id="ARBA00022692"/>
    </source>
</evidence>
<organism evidence="9 10">
    <name type="scientific">Cyanistes caeruleus</name>
    <name type="common">Eurasian blue tit</name>
    <name type="synonym">Parus caeruleus</name>
    <dbReference type="NCBI Taxonomy" id="156563"/>
    <lineage>
        <taxon>Eukaryota</taxon>
        <taxon>Metazoa</taxon>
        <taxon>Chordata</taxon>
        <taxon>Craniata</taxon>
        <taxon>Vertebrata</taxon>
        <taxon>Euteleostomi</taxon>
        <taxon>Archelosauria</taxon>
        <taxon>Archosauria</taxon>
        <taxon>Dinosauria</taxon>
        <taxon>Saurischia</taxon>
        <taxon>Theropoda</taxon>
        <taxon>Coelurosauria</taxon>
        <taxon>Aves</taxon>
        <taxon>Neognathae</taxon>
        <taxon>Neoaves</taxon>
        <taxon>Telluraves</taxon>
        <taxon>Australaves</taxon>
        <taxon>Passeriformes</taxon>
        <taxon>Paridae</taxon>
        <taxon>Cyanistes</taxon>
    </lineage>
</organism>
<dbReference type="InterPro" id="IPR027377">
    <property type="entry name" value="ZAR1/RTP1-5-like_Znf-3CxxC"/>
</dbReference>
<dbReference type="Pfam" id="PF13695">
    <property type="entry name" value="Zn_ribbon_3CxxC"/>
    <property type="match status" value="1"/>
</dbReference>
<evidence type="ECO:0000256" key="4">
    <source>
        <dbReference type="ARBA" id="ARBA00022771"/>
    </source>
</evidence>
<dbReference type="GO" id="GO:0031849">
    <property type="term" value="F:olfactory receptor binding"/>
    <property type="evidence" value="ECO:0007669"/>
    <property type="project" value="TreeGrafter"/>
</dbReference>
<dbReference type="GO" id="GO:0008270">
    <property type="term" value="F:zinc ion binding"/>
    <property type="evidence" value="ECO:0007669"/>
    <property type="project" value="UniProtKB-KW"/>
</dbReference>
<dbReference type="Proteomes" id="UP000694410">
    <property type="component" value="Unplaced"/>
</dbReference>
<dbReference type="Ensembl" id="ENSCCET00000023645.1">
    <property type="protein sequence ID" value="ENSCCEP00000015234.1"/>
    <property type="gene ID" value="ENSCCEG00000014423.1"/>
</dbReference>
<dbReference type="GO" id="GO:0006612">
    <property type="term" value="P:protein targeting to membrane"/>
    <property type="evidence" value="ECO:0007669"/>
    <property type="project" value="TreeGrafter"/>
</dbReference>
<feature type="domain" description="3CxxC-type" evidence="8">
    <location>
        <begin position="132"/>
        <end position="242"/>
    </location>
</feature>
<keyword evidence="4" id="KW-0863">Zinc-finger</keyword>
<dbReference type="GO" id="GO:0001580">
    <property type="term" value="P:detection of chemical stimulus involved in sensory perception of bitter taste"/>
    <property type="evidence" value="ECO:0007669"/>
    <property type="project" value="TreeGrafter"/>
</dbReference>
<sequence length="327" mass="37176">MLSEGAGSPPGAWGLEGQAGVLCLPASLSQDQVHCPWHWSRALLEEVELAPYTCGDHHKAHQVNKEPKPMWGNTCLVTTSSPASSGTMTTWQGIFAVKIEEMHITDPWTLVEDDFLQVQDCRPGWKEFVQNRALGRFECSQCFHKWSSAKVHILFHMCHSQGWGTVWMRIFRQKCRRCPNSRLEDPEFSLETVETILHNLAIKILQYFYNKPVQPSDLLEVVVDTLVTGPHDRAHCEACQLGNSPSSPLLYSEPPVHTWASQPWLHFWGPFQDTPFRHAVVPITSFLANCLQNSAFCGFWHFWGSEQALLAWPGPRLSWEQRAHPRG</sequence>
<keyword evidence="5" id="KW-0862">Zinc</keyword>
<dbReference type="PANTHER" id="PTHR14402:SF8">
    <property type="entry name" value="RECEPTOR-TRANSPORTING PROTEIN 4"/>
    <property type="match status" value="1"/>
</dbReference>
<keyword evidence="2" id="KW-0812">Transmembrane</keyword>
<evidence type="ECO:0000256" key="7">
    <source>
        <dbReference type="ARBA" id="ARBA00023136"/>
    </source>
</evidence>
<reference evidence="9" key="2">
    <citation type="submission" date="2025-09" db="UniProtKB">
        <authorList>
            <consortium name="Ensembl"/>
        </authorList>
    </citation>
    <scope>IDENTIFICATION</scope>
</reference>
<evidence type="ECO:0000313" key="10">
    <source>
        <dbReference type="Proteomes" id="UP000694410"/>
    </source>
</evidence>
<comment type="subcellular location">
    <subcellularLocation>
        <location evidence="1">Membrane</location>
        <topology evidence="1">Single-pass membrane protein</topology>
    </subcellularLocation>
</comment>
<keyword evidence="3" id="KW-0479">Metal-binding</keyword>